<gene>
    <name evidence="1" type="ORF">QQF64_034545</name>
</gene>
<sequence length="73" mass="8165">MFCCFLTLSGATDDKEKRDKVSTVSLHPHTFHSSLPSLLLQRTRSPELCPLTYPPSLAGSDVIKQHNNNSHRC</sequence>
<dbReference type="EMBL" id="JAYMGO010000222">
    <property type="protein sequence ID" value="KAL1246582.1"/>
    <property type="molecule type" value="Genomic_DNA"/>
</dbReference>
<comment type="caution">
    <text evidence="1">The sequence shown here is derived from an EMBL/GenBank/DDBJ whole genome shotgun (WGS) entry which is preliminary data.</text>
</comment>
<proteinExistence type="predicted"/>
<name>A0ABR3L4H9_9TELE</name>
<organism evidence="1 2">
    <name type="scientific">Cirrhinus molitorella</name>
    <name type="common">mud carp</name>
    <dbReference type="NCBI Taxonomy" id="172907"/>
    <lineage>
        <taxon>Eukaryota</taxon>
        <taxon>Metazoa</taxon>
        <taxon>Chordata</taxon>
        <taxon>Craniata</taxon>
        <taxon>Vertebrata</taxon>
        <taxon>Euteleostomi</taxon>
        <taxon>Actinopterygii</taxon>
        <taxon>Neopterygii</taxon>
        <taxon>Teleostei</taxon>
        <taxon>Ostariophysi</taxon>
        <taxon>Cypriniformes</taxon>
        <taxon>Cyprinidae</taxon>
        <taxon>Labeoninae</taxon>
        <taxon>Labeonini</taxon>
        <taxon>Cirrhinus</taxon>
    </lineage>
</organism>
<reference evidence="1 2" key="1">
    <citation type="submission" date="2023-09" db="EMBL/GenBank/DDBJ databases">
        <authorList>
            <person name="Wang M."/>
        </authorList>
    </citation>
    <scope>NUCLEOTIDE SEQUENCE [LARGE SCALE GENOMIC DNA]</scope>
    <source>
        <strain evidence="1">GT-2023</strain>
        <tissue evidence="1">Liver</tissue>
    </source>
</reference>
<protein>
    <recommendedName>
        <fullName evidence="3">Secreted protein</fullName>
    </recommendedName>
</protein>
<keyword evidence="2" id="KW-1185">Reference proteome</keyword>
<dbReference type="Proteomes" id="UP001558613">
    <property type="component" value="Unassembled WGS sequence"/>
</dbReference>
<evidence type="ECO:0008006" key="3">
    <source>
        <dbReference type="Google" id="ProtNLM"/>
    </source>
</evidence>
<evidence type="ECO:0000313" key="2">
    <source>
        <dbReference type="Proteomes" id="UP001558613"/>
    </source>
</evidence>
<accession>A0ABR3L4H9</accession>
<evidence type="ECO:0000313" key="1">
    <source>
        <dbReference type="EMBL" id="KAL1246582.1"/>
    </source>
</evidence>